<evidence type="ECO:0000256" key="4">
    <source>
        <dbReference type="ARBA" id="ARBA00025793"/>
    </source>
</evidence>
<dbReference type="GO" id="GO:0045010">
    <property type="term" value="P:actin nucleation"/>
    <property type="evidence" value="ECO:0007669"/>
    <property type="project" value="InterPro"/>
</dbReference>
<comment type="subcellular location">
    <subcellularLocation>
        <location evidence="1">Membrane</location>
        <topology evidence="1">Single-pass membrane protein</topology>
    </subcellularLocation>
</comment>
<dbReference type="InterPro" id="IPR027643">
    <property type="entry name" value="Formin-like_plant"/>
</dbReference>
<dbReference type="InterPro" id="IPR002885">
    <property type="entry name" value="PPR_rpt"/>
</dbReference>
<dbReference type="Proteomes" id="UP000233837">
    <property type="component" value="Unassembled WGS sequence"/>
</dbReference>
<dbReference type="InterPro" id="IPR042201">
    <property type="entry name" value="FH2_Formin_sf"/>
</dbReference>
<comment type="similarity">
    <text evidence="4">Belongs to the formin-like family. Class-I subfamily.</text>
</comment>
<dbReference type="Pfam" id="PF02181">
    <property type="entry name" value="FH2"/>
    <property type="match status" value="1"/>
</dbReference>
<dbReference type="Gene3D" id="1.25.40.10">
    <property type="entry name" value="Tetratricopeptide repeat domain"/>
    <property type="match status" value="1"/>
</dbReference>
<evidence type="ECO:0000256" key="1">
    <source>
        <dbReference type="ARBA" id="ARBA00004167"/>
    </source>
</evidence>
<dbReference type="GO" id="GO:0016020">
    <property type="term" value="C:membrane"/>
    <property type="evidence" value="ECO:0007669"/>
    <property type="project" value="UniProtKB-SubCell"/>
</dbReference>
<evidence type="ECO:0000313" key="7">
    <source>
        <dbReference type="EMBL" id="PKU66602.1"/>
    </source>
</evidence>
<dbReference type="InterPro" id="IPR015425">
    <property type="entry name" value="FH2_Formin"/>
</dbReference>
<evidence type="ECO:0000256" key="2">
    <source>
        <dbReference type="ARBA" id="ARBA00022729"/>
    </source>
</evidence>
<dbReference type="InterPro" id="IPR011990">
    <property type="entry name" value="TPR-like_helical_dom_sf"/>
</dbReference>
<proteinExistence type="inferred from homology"/>
<evidence type="ECO:0000256" key="3">
    <source>
        <dbReference type="ARBA" id="ARBA00022737"/>
    </source>
</evidence>
<dbReference type="AlphaFoldDB" id="A0A2I0VT76"/>
<organism evidence="7 8">
    <name type="scientific">Dendrobium catenatum</name>
    <dbReference type="NCBI Taxonomy" id="906689"/>
    <lineage>
        <taxon>Eukaryota</taxon>
        <taxon>Viridiplantae</taxon>
        <taxon>Streptophyta</taxon>
        <taxon>Embryophyta</taxon>
        <taxon>Tracheophyta</taxon>
        <taxon>Spermatophyta</taxon>
        <taxon>Magnoliopsida</taxon>
        <taxon>Liliopsida</taxon>
        <taxon>Asparagales</taxon>
        <taxon>Orchidaceae</taxon>
        <taxon>Epidendroideae</taxon>
        <taxon>Malaxideae</taxon>
        <taxon>Dendrobiinae</taxon>
        <taxon>Dendrobium</taxon>
    </lineage>
</organism>
<feature type="repeat" description="PPR" evidence="5">
    <location>
        <begin position="222"/>
        <end position="256"/>
    </location>
</feature>
<dbReference type="SUPFAM" id="SSF101447">
    <property type="entry name" value="Formin homology 2 domain (FH2 domain)"/>
    <property type="match status" value="1"/>
</dbReference>
<accession>A0A2I0VT76</accession>
<gene>
    <name evidence="7" type="primary">FH8</name>
    <name evidence="7" type="ORF">MA16_Dca027169</name>
</gene>
<dbReference type="STRING" id="906689.A0A2I0VT76"/>
<keyword evidence="8" id="KW-1185">Reference proteome</keyword>
<dbReference type="PROSITE" id="PS51375">
    <property type="entry name" value="PPR"/>
    <property type="match status" value="1"/>
</dbReference>
<keyword evidence="2" id="KW-0732">Signal</keyword>
<dbReference type="EMBL" id="KZ503264">
    <property type="protein sequence ID" value="PKU66602.1"/>
    <property type="molecule type" value="Genomic_DNA"/>
</dbReference>
<protein>
    <submittedName>
        <fullName evidence="7">Formin-like protein 8</fullName>
    </submittedName>
</protein>
<dbReference type="PANTHER" id="PTHR23213">
    <property type="entry name" value="FORMIN-RELATED"/>
    <property type="match status" value="1"/>
</dbReference>
<evidence type="ECO:0000313" key="8">
    <source>
        <dbReference type="Proteomes" id="UP000233837"/>
    </source>
</evidence>
<dbReference type="Gene3D" id="1.20.58.2220">
    <property type="entry name" value="Formin, FH2 domain"/>
    <property type="match status" value="1"/>
</dbReference>
<dbReference type="Pfam" id="PF13041">
    <property type="entry name" value="PPR_2"/>
    <property type="match status" value="1"/>
</dbReference>
<evidence type="ECO:0000256" key="5">
    <source>
        <dbReference type="PROSITE-ProRule" id="PRU00708"/>
    </source>
</evidence>
<keyword evidence="3" id="KW-0677">Repeat</keyword>
<dbReference type="PANTHER" id="PTHR23213:SF338">
    <property type="entry name" value="FORMIN-LIKE PROTEIN 6"/>
    <property type="match status" value="1"/>
</dbReference>
<reference evidence="7 8" key="1">
    <citation type="journal article" date="2016" name="Sci. Rep.">
        <title>The Dendrobium catenatum Lindl. genome sequence provides insights into polysaccharide synthase, floral development and adaptive evolution.</title>
        <authorList>
            <person name="Zhang G.Q."/>
            <person name="Xu Q."/>
            <person name="Bian C."/>
            <person name="Tsai W.C."/>
            <person name="Yeh C.M."/>
            <person name="Liu K.W."/>
            <person name="Yoshida K."/>
            <person name="Zhang L.S."/>
            <person name="Chang S.B."/>
            <person name="Chen F."/>
            <person name="Shi Y."/>
            <person name="Su Y.Y."/>
            <person name="Zhang Y.Q."/>
            <person name="Chen L.J."/>
            <person name="Yin Y."/>
            <person name="Lin M."/>
            <person name="Huang H."/>
            <person name="Deng H."/>
            <person name="Wang Z.W."/>
            <person name="Zhu S.L."/>
            <person name="Zhao X."/>
            <person name="Deng C."/>
            <person name="Niu S.C."/>
            <person name="Huang J."/>
            <person name="Wang M."/>
            <person name="Liu G.H."/>
            <person name="Yang H.J."/>
            <person name="Xiao X.J."/>
            <person name="Hsiao Y.Y."/>
            <person name="Wu W.L."/>
            <person name="Chen Y.Y."/>
            <person name="Mitsuda N."/>
            <person name="Ohme-Takagi M."/>
            <person name="Luo Y.B."/>
            <person name="Van de Peer Y."/>
            <person name="Liu Z.J."/>
        </authorList>
    </citation>
    <scope>NUCLEOTIDE SEQUENCE [LARGE SCALE GENOMIC DNA]</scope>
    <source>
        <tissue evidence="7">The whole plant</tissue>
    </source>
</reference>
<sequence>MMKPLHWDQVRASFDQAMVLVKPKSSSFQIIEALFVNNSTAPPKEQSKRAILPSLKQEDRVLDPKKLQNIATLLRALNETRKEVSETLLHGNTNKLAVGFFETLVKMAPKKEVQFKFRNFNGDISKIKLHSVDIVLPNFAVNQVLNSLLISKMGFHFLLWAEARPKSMICLLLENQNFDLLAINLRNLRDDGYICNSLIGLNVRCKDIIYDRMMFDEMRERDVVSWINMIADYIQNGDVLGSFRLFHEIRTSGIEPNSMTLVVVIRAFKVKEIVDGRKRGSRLLREKVSLLFSAKFSCHSHKLATLGCLKTIAMYLKFLQENGQYIPNVIATFLDESGVLIQVMNELVIMHQRRKIFAPGIWLECPPLPPSR</sequence>
<evidence type="ECO:0000259" key="6">
    <source>
        <dbReference type="Pfam" id="PF02181"/>
    </source>
</evidence>
<dbReference type="GO" id="GO:0051015">
    <property type="term" value="F:actin filament binding"/>
    <property type="evidence" value="ECO:0007669"/>
    <property type="project" value="InterPro"/>
</dbReference>
<feature type="domain" description="FH2" evidence="6">
    <location>
        <begin position="2"/>
        <end position="132"/>
    </location>
</feature>
<name>A0A2I0VT76_9ASPA</name>
<reference evidence="7 8" key="2">
    <citation type="journal article" date="2017" name="Nature">
        <title>The Apostasia genome and the evolution of orchids.</title>
        <authorList>
            <person name="Zhang G.Q."/>
            <person name="Liu K.W."/>
            <person name="Li Z."/>
            <person name="Lohaus R."/>
            <person name="Hsiao Y.Y."/>
            <person name="Niu S.C."/>
            <person name="Wang J.Y."/>
            <person name="Lin Y.C."/>
            <person name="Xu Q."/>
            <person name="Chen L.J."/>
            <person name="Yoshida K."/>
            <person name="Fujiwara S."/>
            <person name="Wang Z.W."/>
            <person name="Zhang Y.Q."/>
            <person name="Mitsuda N."/>
            <person name="Wang M."/>
            <person name="Liu G.H."/>
            <person name="Pecoraro L."/>
            <person name="Huang H.X."/>
            <person name="Xiao X.J."/>
            <person name="Lin M."/>
            <person name="Wu X.Y."/>
            <person name="Wu W.L."/>
            <person name="Chen Y.Y."/>
            <person name="Chang S.B."/>
            <person name="Sakamoto S."/>
            <person name="Ohme-Takagi M."/>
            <person name="Yagi M."/>
            <person name="Zeng S.J."/>
            <person name="Shen C.Y."/>
            <person name="Yeh C.M."/>
            <person name="Luo Y.B."/>
            <person name="Tsai W.C."/>
            <person name="Van de Peer Y."/>
            <person name="Liu Z.J."/>
        </authorList>
    </citation>
    <scope>NUCLEOTIDE SEQUENCE [LARGE SCALE GENOMIC DNA]</scope>
    <source>
        <tissue evidence="7">The whole plant</tissue>
    </source>
</reference>